<organism evidence="3 4">
    <name type="scientific">Aspergillus keveii</name>
    <dbReference type="NCBI Taxonomy" id="714993"/>
    <lineage>
        <taxon>Eukaryota</taxon>
        <taxon>Fungi</taxon>
        <taxon>Dikarya</taxon>
        <taxon>Ascomycota</taxon>
        <taxon>Pezizomycotina</taxon>
        <taxon>Eurotiomycetes</taxon>
        <taxon>Eurotiomycetidae</taxon>
        <taxon>Eurotiales</taxon>
        <taxon>Aspergillaceae</taxon>
        <taxon>Aspergillus</taxon>
        <taxon>Aspergillus subgen. Nidulantes</taxon>
    </lineage>
</organism>
<dbReference type="Pfam" id="PF04681">
    <property type="entry name" value="Bys1"/>
    <property type="match status" value="1"/>
</dbReference>
<evidence type="ECO:0000313" key="3">
    <source>
        <dbReference type="EMBL" id="KAL2787556.1"/>
    </source>
</evidence>
<evidence type="ECO:0008006" key="5">
    <source>
        <dbReference type="Google" id="ProtNLM"/>
    </source>
</evidence>
<dbReference type="PANTHER" id="PTHR36195">
    <property type="entry name" value="DOMAIN PROTEIN, PUTATIVE (AFU_ORTHOLOGUE AFUA_5G01990)-RELATED-RELATED"/>
    <property type="match status" value="1"/>
</dbReference>
<feature type="compositionally biased region" description="Low complexity" evidence="1">
    <location>
        <begin position="23"/>
        <end position="52"/>
    </location>
</feature>
<dbReference type="Proteomes" id="UP001610563">
    <property type="component" value="Unassembled WGS sequence"/>
</dbReference>
<gene>
    <name evidence="3" type="ORF">BJX66DRAFT_310639</name>
</gene>
<dbReference type="InterPro" id="IPR006771">
    <property type="entry name" value="CetA-like"/>
</dbReference>
<evidence type="ECO:0000256" key="1">
    <source>
        <dbReference type="SAM" id="MobiDB-lite"/>
    </source>
</evidence>
<evidence type="ECO:0000313" key="4">
    <source>
        <dbReference type="Proteomes" id="UP001610563"/>
    </source>
</evidence>
<name>A0ABR4FWB4_9EURO</name>
<keyword evidence="4" id="KW-1185">Reference proteome</keyword>
<feature type="signal peptide" evidence="2">
    <location>
        <begin position="1"/>
        <end position="18"/>
    </location>
</feature>
<feature type="region of interest" description="Disordered" evidence="1">
    <location>
        <begin position="23"/>
        <end position="53"/>
    </location>
</feature>
<comment type="caution">
    <text evidence="3">The sequence shown here is derived from an EMBL/GenBank/DDBJ whole genome shotgun (WGS) entry which is preliminary data.</text>
</comment>
<feature type="chain" id="PRO_5046028667" description="GPI anchored cell wall protein" evidence="2">
    <location>
        <begin position="19"/>
        <end position="197"/>
    </location>
</feature>
<proteinExistence type="predicted"/>
<protein>
    <recommendedName>
        <fullName evidence="5">GPI anchored cell wall protein</fullName>
    </recommendedName>
</protein>
<evidence type="ECO:0000256" key="2">
    <source>
        <dbReference type="SAM" id="SignalP"/>
    </source>
</evidence>
<accession>A0ABR4FWB4</accession>
<reference evidence="3 4" key="1">
    <citation type="submission" date="2024-07" db="EMBL/GenBank/DDBJ databases">
        <title>Section-level genome sequencing and comparative genomics of Aspergillus sections Usti and Cavernicolus.</title>
        <authorList>
            <consortium name="Lawrence Berkeley National Laboratory"/>
            <person name="Nybo J.L."/>
            <person name="Vesth T.C."/>
            <person name="Theobald S."/>
            <person name="Frisvad J.C."/>
            <person name="Larsen T.O."/>
            <person name="Kjaerboelling I."/>
            <person name="Rothschild-Mancinelli K."/>
            <person name="Lyhne E.K."/>
            <person name="Kogle M.E."/>
            <person name="Barry K."/>
            <person name="Clum A."/>
            <person name="Na H."/>
            <person name="Ledsgaard L."/>
            <person name="Lin J."/>
            <person name="Lipzen A."/>
            <person name="Kuo A."/>
            <person name="Riley R."/>
            <person name="Mondo S."/>
            <person name="Labutti K."/>
            <person name="Haridas S."/>
            <person name="Pangalinan J."/>
            <person name="Salamov A.A."/>
            <person name="Simmons B.A."/>
            <person name="Magnuson J.K."/>
            <person name="Chen J."/>
            <person name="Drula E."/>
            <person name="Henrissat B."/>
            <person name="Wiebenga A."/>
            <person name="Lubbers R.J."/>
            <person name="Gomes A.C."/>
            <person name="Makela M.R."/>
            <person name="Stajich J."/>
            <person name="Grigoriev I.V."/>
            <person name="Mortensen U.H."/>
            <person name="De Vries R.P."/>
            <person name="Baker S.E."/>
            <person name="Andersen M.R."/>
        </authorList>
    </citation>
    <scope>NUCLEOTIDE SEQUENCE [LARGE SCALE GENOMIC DNA]</scope>
    <source>
        <strain evidence="3 4">CBS 209.92</strain>
    </source>
</reference>
<keyword evidence="2" id="KW-0732">Signal</keyword>
<feature type="region of interest" description="Disordered" evidence="1">
    <location>
        <begin position="74"/>
        <end position="107"/>
    </location>
</feature>
<sequence>MFFDKLYLAAALALGASALPQGLQSTTTSSATPSSSSSGSSTSSATPSSSAGASGGGITIVNNLDTTVNLWSTSSTAGSGDKQSLTAGGGSSTESWQTTSDGSGISIKLSTSEDQSSVLQFEYTNTDDGLFWDLSSIDLDKDSAFVKGGFSATSDDGSCAAVSCTAGDADCAASYQKPDDVDTHSCSSGAAITLTLG</sequence>
<dbReference type="EMBL" id="JBFTWV010000094">
    <property type="protein sequence ID" value="KAL2787556.1"/>
    <property type="molecule type" value="Genomic_DNA"/>
</dbReference>
<dbReference type="PANTHER" id="PTHR36195:SF6">
    <property type="entry name" value="SECRETED THAUMATIN-LIKE PROTEIN CALA"/>
    <property type="match status" value="1"/>
</dbReference>